<evidence type="ECO:0000256" key="5">
    <source>
        <dbReference type="ARBA" id="ARBA00012109"/>
    </source>
</evidence>
<evidence type="ECO:0000256" key="14">
    <source>
        <dbReference type="ARBA" id="ARBA00047827"/>
    </source>
</evidence>
<evidence type="ECO:0000256" key="13">
    <source>
        <dbReference type="ARBA" id="ARBA00023136"/>
    </source>
</evidence>
<evidence type="ECO:0000256" key="16">
    <source>
        <dbReference type="RuleBase" id="RU000461"/>
    </source>
</evidence>
<comment type="similarity">
    <text evidence="4 16">Belongs to the cytochrome P450 family.</text>
</comment>
<evidence type="ECO:0000256" key="2">
    <source>
        <dbReference type="ARBA" id="ARBA00004174"/>
    </source>
</evidence>
<evidence type="ECO:0000256" key="6">
    <source>
        <dbReference type="ARBA" id="ARBA00022617"/>
    </source>
</evidence>
<proteinExistence type="inferred from homology"/>
<dbReference type="OMA" id="MINECAE"/>
<keyword evidence="6 15" id="KW-0349">Heme</keyword>
<dbReference type="Pfam" id="PF00067">
    <property type="entry name" value="p450"/>
    <property type="match status" value="1"/>
</dbReference>
<reference evidence="18" key="1">
    <citation type="submission" date="2025-08" db="UniProtKB">
        <authorList>
            <consortium name="RefSeq"/>
        </authorList>
    </citation>
    <scope>IDENTIFICATION</scope>
    <source>
        <tissue evidence="18">Whole body</tissue>
    </source>
</reference>
<dbReference type="PROSITE" id="PS00086">
    <property type="entry name" value="CYTOCHROME_P450"/>
    <property type="match status" value="1"/>
</dbReference>
<evidence type="ECO:0000256" key="11">
    <source>
        <dbReference type="ARBA" id="ARBA00023004"/>
    </source>
</evidence>
<dbReference type="GO" id="GO:0005506">
    <property type="term" value="F:iron ion binding"/>
    <property type="evidence" value="ECO:0007669"/>
    <property type="project" value="InterPro"/>
</dbReference>
<evidence type="ECO:0000256" key="15">
    <source>
        <dbReference type="PIRSR" id="PIRSR602401-1"/>
    </source>
</evidence>
<evidence type="ECO:0000256" key="9">
    <source>
        <dbReference type="ARBA" id="ARBA00022848"/>
    </source>
</evidence>
<dbReference type="CDD" id="cd11056">
    <property type="entry name" value="CYP6-like"/>
    <property type="match status" value="1"/>
</dbReference>
<keyword evidence="12 16" id="KW-0503">Monooxygenase</keyword>
<dbReference type="GeneID" id="113395506"/>
<dbReference type="OrthoDB" id="2789670at2759"/>
<dbReference type="EC" id="1.14.14.1" evidence="5"/>
<evidence type="ECO:0000256" key="8">
    <source>
        <dbReference type="ARBA" id="ARBA00022824"/>
    </source>
</evidence>
<organism evidence="17 18">
    <name type="scientific">Vanessa tameamea</name>
    <name type="common">Kamehameha butterfly</name>
    <dbReference type="NCBI Taxonomy" id="334116"/>
    <lineage>
        <taxon>Eukaryota</taxon>
        <taxon>Metazoa</taxon>
        <taxon>Ecdysozoa</taxon>
        <taxon>Arthropoda</taxon>
        <taxon>Hexapoda</taxon>
        <taxon>Insecta</taxon>
        <taxon>Pterygota</taxon>
        <taxon>Neoptera</taxon>
        <taxon>Endopterygota</taxon>
        <taxon>Lepidoptera</taxon>
        <taxon>Glossata</taxon>
        <taxon>Ditrysia</taxon>
        <taxon>Papilionoidea</taxon>
        <taxon>Nymphalidae</taxon>
        <taxon>Nymphalinae</taxon>
        <taxon>Vanessa</taxon>
    </lineage>
</organism>
<gene>
    <name evidence="18" type="primary">LOC113395506</name>
</gene>
<dbReference type="PANTHER" id="PTHR24292:SF54">
    <property type="entry name" value="CYP9F3-RELATED"/>
    <property type="match status" value="1"/>
</dbReference>
<dbReference type="Proteomes" id="UP001652626">
    <property type="component" value="Chromosome 21"/>
</dbReference>
<dbReference type="AlphaFoldDB" id="A0A8B8HVI8"/>
<keyword evidence="10 16" id="KW-0560">Oxidoreductase</keyword>
<comment type="catalytic activity">
    <reaction evidence="14">
        <text>an organic molecule + reduced [NADPH--hemoprotein reductase] + O2 = an alcohol + oxidized [NADPH--hemoprotein reductase] + H2O + H(+)</text>
        <dbReference type="Rhea" id="RHEA:17149"/>
        <dbReference type="Rhea" id="RHEA-COMP:11964"/>
        <dbReference type="Rhea" id="RHEA-COMP:11965"/>
        <dbReference type="ChEBI" id="CHEBI:15377"/>
        <dbReference type="ChEBI" id="CHEBI:15378"/>
        <dbReference type="ChEBI" id="CHEBI:15379"/>
        <dbReference type="ChEBI" id="CHEBI:30879"/>
        <dbReference type="ChEBI" id="CHEBI:57618"/>
        <dbReference type="ChEBI" id="CHEBI:58210"/>
        <dbReference type="ChEBI" id="CHEBI:142491"/>
        <dbReference type="EC" id="1.14.14.1"/>
    </reaction>
</comment>
<dbReference type="InterPro" id="IPR017972">
    <property type="entry name" value="Cyt_P450_CS"/>
</dbReference>
<keyword evidence="7 15" id="KW-0479">Metal-binding</keyword>
<name>A0A8B8HVI8_VANTA</name>
<feature type="binding site" description="axial binding residue" evidence="15">
    <location>
        <position position="457"/>
    </location>
    <ligand>
        <name>heme</name>
        <dbReference type="ChEBI" id="CHEBI:30413"/>
    </ligand>
    <ligandPart>
        <name>Fe</name>
        <dbReference type="ChEBI" id="CHEBI:18248"/>
    </ligandPart>
</feature>
<dbReference type="GO" id="GO:0016712">
    <property type="term" value="F:oxidoreductase activity, acting on paired donors, with incorporation or reduction of molecular oxygen, reduced flavin or flavoprotein as one donor, and incorporation of one atom of oxygen"/>
    <property type="evidence" value="ECO:0007669"/>
    <property type="project" value="UniProtKB-EC"/>
</dbReference>
<evidence type="ECO:0000256" key="12">
    <source>
        <dbReference type="ARBA" id="ARBA00023033"/>
    </source>
</evidence>
<dbReference type="RefSeq" id="XP_026488878.2">
    <property type="nucleotide sequence ID" value="XM_026633093.2"/>
</dbReference>
<keyword evidence="17" id="KW-1185">Reference proteome</keyword>
<dbReference type="GO" id="GO:0020037">
    <property type="term" value="F:heme binding"/>
    <property type="evidence" value="ECO:0007669"/>
    <property type="project" value="InterPro"/>
</dbReference>
<dbReference type="InterPro" id="IPR050476">
    <property type="entry name" value="Insect_CytP450_Detox"/>
</dbReference>
<sequence length="514" mass="60014">MFWILLQIFVITILYRLYTLLSENNDYWKKKNVPYLKPSLLVGNFSDYIFFKKSAQLITSEICEKFPDEPYVGVFYGTKPALVIKDPKILKLVFTQDFYYFNGRENTDYVDRETITTNLFFNGGDHWKVLRQNLTPLFTSAKLKNMFLMINECAEELDTFLEEEIKVSENINLRSLFARYAMECIINCIFGVRTNAMKRDNGTNPFVIVGEQIFDTSTVMGLKIITRSMWPYLFYRLGFKLFDEKIGFFFNDLFTKATESRSKDGITRNDFVDLISSWEKENCIIGDKFSDEKSTGNSTEKIEVNKDLLVAQCTLFFAAGYETTSTTTNFILYELAKNKQAQDKVIEEVDAYFDKHGVIKYECVHELPYVEACIEETLRLYPLLGVLTREVMNNYTLPTGLQLKKGDRVHIPVSHMHHHPDYFPDPTSYRPERFFGDEKKKIKQYTFFPFGEGPRVCIGIRFARMVMYAGLLTIFRKYRVEMAENMPLTLNFKPVSLATQASINIYLKFIPREN</sequence>
<dbReference type="InterPro" id="IPR001128">
    <property type="entry name" value="Cyt_P450"/>
</dbReference>
<dbReference type="InterPro" id="IPR002401">
    <property type="entry name" value="Cyt_P450_E_grp-I"/>
</dbReference>
<dbReference type="InterPro" id="IPR036396">
    <property type="entry name" value="Cyt_P450_sf"/>
</dbReference>
<dbReference type="PRINTS" id="PR00385">
    <property type="entry name" value="P450"/>
</dbReference>
<keyword evidence="13" id="KW-0472">Membrane</keyword>
<evidence type="ECO:0000256" key="1">
    <source>
        <dbReference type="ARBA" id="ARBA00001971"/>
    </source>
</evidence>
<accession>A0A8B8HVI8</accession>
<keyword evidence="11 15" id="KW-0408">Iron</keyword>
<keyword evidence="8" id="KW-0256">Endoplasmic reticulum</keyword>
<dbReference type="SUPFAM" id="SSF48264">
    <property type="entry name" value="Cytochrome P450"/>
    <property type="match status" value="1"/>
</dbReference>
<evidence type="ECO:0000256" key="4">
    <source>
        <dbReference type="ARBA" id="ARBA00010617"/>
    </source>
</evidence>
<evidence type="ECO:0000313" key="17">
    <source>
        <dbReference type="Proteomes" id="UP001652626"/>
    </source>
</evidence>
<dbReference type="PANTHER" id="PTHR24292">
    <property type="entry name" value="CYTOCHROME P450"/>
    <property type="match status" value="1"/>
</dbReference>
<comment type="subcellular location">
    <subcellularLocation>
        <location evidence="3">Endoplasmic reticulum membrane</location>
        <topology evidence="3">Peripheral membrane protein</topology>
    </subcellularLocation>
    <subcellularLocation>
        <location evidence="2">Microsome membrane</location>
        <topology evidence="2">Peripheral membrane protein</topology>
    </subcellularLocation>
</comment>
<evidence type="ECO:0000256" key="7">
    <source>
        <dbReference type="ARBA" id="ARBA00022723"/>
    </source>
</evidence>
<comment type="cofactor">
    <cofactor evidence="1 15">
        <name>heme</name>
        <dbReference type="ChEBI" id="CHEBI:30413"/>
    </cofactor>
</comment>
<protein>
    <recommendedName>
        <fullName evidence="5">unspecific monooxygenase</fullName>
        <ecNumber evidence="5">1.14.14.1</ecNumber>
    </recommendedName>
</protein>
<dbReference type="Gene3D" id="1.10.630.10">
    <property type="entry name" value="Cytochrome P450"/>
    <property type="match status" value="1"/>
</dbReference>
<evidence type="ECO:0000256" key="10">
    <source>
        <dbReference type="ARBA" id="ARBA00023002"/>
    </source>
</evidence>
<dbReference type="GO" id="GO:0005789">
    <property type="term" value="C:endoplasmic reticulum membrane"/>
    <property type="evidence" value="ECO:0007669"/>
    <property type="project" value="UniProtKB-SubCell"/>
</dbReference>
<evidence type="ECO:0000313" key="18">
    <source>
        <dbReference type="RefSeq" id="XP_026488878.2"/>
    </source>
</evidence>
<keyword evidence="9" id="KW-0492">Microsome</keyword>
<dbReference type="PRINTS" id="PR00463">
    <property type="entry name" value="EP450I"/>
</dbReference>
<evidence type="ECO:0000256" key="3">
    <source>
        <dbReference type="ARBA" id="ARBA00004406"/>
    </source>
</evidence>